<dbReference type="Pfam" id="PF00158">
    <property type="entry name" value="Sigma54_activat"/>
    <property type="match status" value="1"/>
</dbReference>
<dbReference type="Pfam" id="PF07238">
    <property type="entry name" value="PilZ"/>
    <property type="match status" value="1"/>
</dbReference>
<dbReference type="GO" id="GO:0043565">
    <property type="term" value="F:sequence-specific DNA binding"/>
    <property type="evidence" value="ECO:0007669"/>
    <property type="project" value="InterPro"/>
</dbReference>
<dbReference type="InterPro" id="IPR003593">
    <property type="entry name" value="AAA+_ATPase"/>
</dbReference>
<proteinExistence type="predicted"/>
<gene>
    <name evidence="7" type="ORF">DI536_19535</name>
</gene>
<dbReference type="PROSITE" id="PS00676">
    <property type="entry name" value="SIGMA54_INTERACT_2"/>
    <property type="match status" value="1"/>
</dbReference>
<dbReference type="InterPro" id="IPR009875">
    <property type="entry name" value="PilZ_domain"/>
</dbReference>
<keyword evidence="1" id="KW-0547">Nucleotide-binding</keyword>
<organism evidence="7 8">
    <name type="scientific">Archangium gephyra</name>
    <dbReference type="NCBI Taxonomy" id="48"/>
    <lineage>
        <taxon>Bacteria</taxon>
        <taxon>Pseudomonadati</taxon>
        <taxon>Myxococcota</taxon>
        <taxon>Myxococcia</taxon>
        <taxon>Myxococcales</taxon>
        <taxon>Cystobacterineae</taxon>
        <taxon>Archangiaceae</taxon>
        <taxon>Archangium</taxon>
    </lineage>
</organism>
<evidence type="ECO:0000256" key="3">
    <source>
        <dbReference type="ARBA" id="ARBA00023015"/>
    </source>
</evidence>
<name>A0A2W5T5X9_9BACT</name>
<comment type="caution">
    <text evidence="7">The sequence shown here is derived from an EMBL/GenBank/DDBJ whole genome shotgun (WGS) entry which is preliminary data.</text>
</comment>
<reference evidence="7 8" key="1">
    <citation type="submission" date="2017-08" db="EMBL/GenBank/DDBJ databases">
        <title>Infants hospitalized years apart are colonized by the same room-sourced microbial strains.</title>
        <authorList>
            <person name="Brooks B."/>
            <person name="Olm M.R."/>
            <person name="Firek B.A."/>
            <person name="Baker R."/>
            <person name="Thomas B.C."/>
            <person name="Morowitz M.J."/>
            <person name="Banfield J.F."/>
        </authorList>
    </citation>
    <scope>NUCLEOTIDE SEQUENCE [LARGE SCALE GENOMIC DNA]</scope>
    <source>
        <strain evidence="7">S2_003_000_R2_14</strain>
    </source>
</reference>
<protein>
    <submittedName>
        <fullName evidence="7">Sigma-54-dependent Fis family transcriptional regulator</fullName>
    </submittedName>
</protein>
<evidence type="ECO:0000259" key="6">
    <source>
        <dbReference type="PROSITE" id="PS50045"/>
    </source>
</evidence>
<dbReference type="SUPFAM" id="SSF52540">
    <property type="entry name" value="P-loop containing nucleoside triphosphate hydrolases"/>
    <property type="match status" value="1"/>
</dbReference>
<evidence type="ECO:0000313" key="7">
    <source>
        <dbReference type="EMBL" id="PZR10442.1"/>
    </source>
</evidence>
<accession>A0A2W5T5X9</accession>
<dbReference type="Pfam" id="PF25601">
    <property type="entry name" value="AAA_lid_14"/>
    <property type="match status" value="1"/>
</dbReference>
<feature type="domain" description="Sigma-54 factor interaction" evidence="6">
    <location>
        <begin position="281"/>
        <end position="507"/>
    </location>
</feature>
<dbReference type="PROSITE" id="PS00675">
    <property type="entry name" value="SIGMA54_INTERACT_1"/>
    <property type="match status" value="1"/>
</dbReference>
<dbReference type="InterPro" id="IPR009057">
    <property type="entry name" value="Homeodomain-like_sf"/>
</dbReference>
<dbReference type="Gene3D" id="1.10.10.60">
    <property type="entry name" value="Homeodomain-like"/>
    <property type="match status" value="1"/>
</dbReference>
<dbReference type="EMBL" id="QFQP01000017">
    <property type="protein sequence ID" value="PZR10442.1"/>
    <property type="molecule type" value="Genomic_DNA"/>
</dbReference>
<dbReference type="InterPro" id="IPR027417">
    <property type="entry name" value="P-loop_NTPase"/>
</dbReference>
<dbReference type="InterPro" id="IPR058031">
    <property type="entry name" value="AAA_lid_NorR"/>
</dbReference>
<dbReference type="Gene3D" id="3.40.50.300">
    <property type="entry name" value="P-loop containing nucleotide triphosphate hydrolases"/>
    <property type="match status" value="1"/>
</dbReference>
<dbReference type="InterPro" id="IPR002078">
    <property type="entry name" value="Sigma_54_int"/>
</dbReference>
<evidence type="ECO:0000256" key="5">
    <source>
        <dbReference type="ARBA" id="ARBA00023163"/>
    </source>
</evidence>
<dbReference type="AlphaFoldDB" id="A0A2W5T5X9"/>
<dbReference type="InterPro" id="IPR002197">
    <property type="entry name" value="HTH_Fis"/>
</dbReference>
<evidence type="ECO:0000313" key="8">
    <source>
        <dbReference type="Proteomes" id="UP000249061"/>
    </source>
</evidence>
<dbReference type="SMART" id="SM00382">
    <property type="entry name" value="AAA"/>
    <property type="match status" value="1"/>
</dbReference>
<keyword evidence="2" id="KW-0067">ATP-binding</keyword>
<evidence type="ECO:0000256" key="1">
    <source>
        <dbReference type="ARBA" id="ARBA00022741"/>
    </source>
</evidence>
<dbReference type="PANTHER" id="PTHR32071">
    <property type="entry name" value="TRANSCRIPTIONAL REGULATORY PROTEIN"/>
    <property type="match status" value="1"/>
</dbReference>
<dbReference type="InterPro" id="IPR025943">
    <property type="entry name" value="Sigma_54_int_dom_ATP-bd_2"/>
</dbReference>
<dbReference type="Gene3D" id="2.40.10.220">
    <property type="entry name" value="predicted glycosyltransferase like domains"/>
    <property type="match status" value="1"/>
</dbReference>
<dbReference type="PROSITE" id="PS00688">
    <property type="entry name" value="SIGMA54_INTERACT_3"/>
    <property type="match status" value="1"/>
</dbReference>
<keyword evidence="5" id="KW-0804">Transcription</keyword>
<evidence type="ECO:0000256" key="2">
    <source>
        <dbReference type="ARBA" id="ARBA00022840"/>
    </source>
</evidence>
<sequence>MKHQVSERSNRRPFHVRVVTVPAISRCWSVNLSLVGIGLIGSPRHNEGPREGEPLELEVRLPGDDTPLRARGEVRWRHDARSSDERASSAFGVAFTGFEDDGRVRLARYLDGPPVRVAVAFADPGVRRAIEMSLEGTVQIEFGDDDATLSAILARGDVSALAICGDEHRASRLAQRVASVTEENLTLEGRPRDLAARVVYCTSGDPRVIATLFNERKLHRWLSPPFTGEQLREAVMDACTAHALRVEQERMAQELERNLQRERALRAGPAPIPVEQGPGFRSEAMQAVLEQVKSVAPYKVSVLLQGETGTGKEVLARIVHRMSDRRSAPIVVQDCGTLTETLLESELFGHVRGAFTGAVADHPGLFVLADGGTVFLDEIENTSPSLQAKLLRVLETGEVRPVGGTQTRRVDVRLITASNVNLLREVSNGKFRADLYYRLNTFPIELPPLRERGDDVLALARHFLVTFNHQHRKSVLGLALETERLLVAAAWPGNVRELRNVIERAVLLCPSGETVAPAHLPPALRQASASPNALHEKLADTERQTLESALRRHAGVARRAALDLGMDPVTFARRARKLNIEVRSKR</sequence>
<evidence type="ECO:0000256" key="4">
    <source>
        <dbReference type="ARBA" id="ARBA00023125"/>
    </source>
</evidence>
<dbReference type="GO" id="GO:0006355">
    <property type="term" value="P:regulation of DNA-templated transcription"/>
    <property type="evidence" value="ECO:0007669"/>
    <property type="project" value="InterPro"/>
</dbReference>
<dbReference type="PANTHER" id="PTHR32071:SF117">
    <property type="entry name" value="PTS-DEPENDENT DIHYDROXYACETONE KINASE OPERON REGULATORY PROTEIN-RELATED"/>
    <property type="match status" value="1"/>
</dbReference>
<dbReference type="PROSITE" id="PS50045">
    <property type="entry name" value="SIGMA54_INTERACT_4"/>
    <property type="match status" value="1"/>
</dbReference>
<dbReference type="CDD" id="cd00009">
    <property type="entry name" value="AAA"/>
    <property type="match status" value="1"/>
</dbReference>
<dbReference type="Gene3D" id="1.10.8.60">
    <property type="match status" value="1"/>
</dbReference>
<dbReference type="SUPFAM" id="SSF46689">
    <property type="entry name" value="Homeodomain-like"/>
    <property type="match status" value="1"/>
</dbReference>
<dbReference type="GO" id="GO:0035438">
    <property type="term" value="F:cyclic-di-GMP binding"/>
    <property type="evidence" value="ECO:0007669"/>
    <property type="project" value="InterPro"/>
</dbReference>
<dbReference type="InterPro" id="IPR025944">
    <property type="entry name" value="Sigma_54_int_dom_CS"/>
</dbReference>
<dbReference type="InterPro" id="IPR025662">
    <property type="entry name" value="Sigma_54_int_dom_ATP-bd_1"/>
</dbReference>
<dbReference type="GO" id="GO:0005524">
    <property type="term" value="F:ATP binding"/>
    <property type="evidence" value="ECO:0007669"/>
    <property type="project" value="UniProtKB-KW"/>
</dbReference>
<keyword evidence="3" id="KW-0805">Transcription regulation</keyword>
<dbReference type="FunFam" id="3.40.50.300:FF:000006">
    <property type="entry name" value="DNA-binding transcriptional regulator NtrC"/>
    <property type="match status" value="1"/>
</dbReference>
<dbReference type="Proteomes" id="UP000249061">
    <property type="component" value="Unassembled WGS sequence"/>
</dbReference>
<keyword evidence="4" id="KW-0238">DNA-binding</keyword>
<dbReference type="Pfam" id="PF02954">
    <property type="entry name" value="HTH_8"/>
    <property type="match status" value="1"/>
</dbReference>